<dbReference type="PRINTS" id="PR00080">
    <property type="entry name" value="SDRFAMILY"/>
</dbReference>
<dbReference type="Proteomes" id="UP000187059">
    <property type="component" value="Plasmid pPABY2"/>
</dbReference>
<dbReference type="RefSeq" id="WP_076694232.1">
    <property type="nucleotide sequence ID" value="NZ_CP015090.1"/>
</dbReference>
<keyword evidence="3" id="KW-1185">Reference proteome</keyword>
<protein>
    <submittedName>
        <fullName evidence="2">3-oxoacyl-(Acyl-carrier protein) reductase</fullName>
        <ecNumber evidence="2">1.1.1.100</ecNumber>
    </submittedName>
</protein>
<dbReference type="EC" id="1.1.1.100" evidence="2"/>
<keyword evidence="2" id="KW-0614">Plasmid</keyword>
<keyword evidence="2" id="KW-0560">Oxidoreductase</keyword>
<dbReference type="InterPro" id="IPR002347">
    <property type="entry name" value="SDR_fam"/>
</dbReference>
<dbReference type="PANTHER" id="PTHR42760">
    <property type="entry name" value="SHORT-CHAIN DEHYDROGENASES/REDUCTASES FAMILY MEMBER"/>
    <property type="match status" value="1"/>
</dbReference>
<reference evidence="2 3" key="1">
    <citation type="submission" date="2016-04" db="EMBL/GenBank/DDBJ databases">
        <title>Deep-sea bacteria in the southern Pacific.</title>
        <authorList>
            <person name="Tang K."/>
        </authorList>
    </citation>
    <scope>NUCLEOTIDE SEQUENCE [LARGE SCALE GENOMIC DNA]</scope>
    <source>
        <strain evidence="2 3">JLT2014</strain>
        <plasmid evidence="3">ppaby2</plasmid>
    </source>
</reference>
<comment type="similarity">
    <text evidence="1">Belongs to the short-chain dehydrogenases/reductases (SDR) family.</text>
</comment>
<dbReference type="InterPro" id="IPR036291">
    <property type="entry name" value="NAD(P)-bd_dom_sf"/>
</dbReference>
<dbReference type="Pfam" id="PF13561">
    <property type="entry name" value="adh_short_C2"/>
    <property type="match status" value="1"/>
</dbReference>
<accession>A0A1P8UM99</accession>
<organism evidence="2 3">
    <name type="scientific">Salipiger abyssi</name>
    <dbReference type="NCBI Taxonomy" id="1250539"/>
    <lineage>
        <taxon>Bacteria</taxon>
        <taxon>Pseudomonadati</taxon>
        <taxon>Pseudomonadota</taxon>
        <taxon>Alphaproteobacteria</taxon>
        <taxon>Rhodobacterales</taxon>
        <taxon>Roseobacteraceae</taxon>
        <taxon>Salipiger</taxon>
    </lineage>
</organism>
<dbReference type="SUPFAM" id="SSF51735">
    <property type="entry name" value="NAD(P)-binding Rossmann-fold domains"/>
    <property type="match status" value="1"/>
</dbReference>
<dbReference type="GO" id="GO:0030497">
    <property type="term" value="P:fatty acid elongation"/>
    <property type="evidence" value="ECO:0007669"/>
    <property type="project" value="TreeGrafter"/>
</dbReference>
<evidence type="ECO:0000256" key="1">
    <source>
        <dbReference type="ARBA" id="ARBA00006484"/>
    </source>
</evidence>
<dbReference type="Gene3D" id="3.40.50.720">
    <property type="entry name" value="NAD(P)-binding Rossmann-like Domain"/>
    <property type="match status" value="1"/>
</dbReference>
<dbReference type="PROSITE" id="PS00061">
    <property type="entry name" value="ADH_SHORT"/>
    <property type="match status" value="1"/>
</dbReference>
<gene>
    <name evidence="2" type="ORF">Ga0080574_TMP172</name>
</gene>
<evidence type="ECO:0000313" key="3">
    <source>
        <dbReference type="Proteomes" id="UP000187059"/>
    </source>
</evidence>
<dbReference type="InterPro" id="IPR020904">
    <property type="entry name" value="Sc_DH/Rdtase_CS"/>
</dbReference>
<sequence>MSFATRIAALSGAGGPMGRAVLDRLVAGGVVGVALTDISSRRLDAAVAALPPGLPHVAIRGDVTDAQEAQSFAEEALAAFGGIDLLVNLVGGLRGRQLYTPLLEIAPAQWRATLDLNLAGTLHLSRAFVPVMLERGWGRIVNVASIVYGGEAGQADYAAAKAAVASLSRSMAAEFAPHVTVNCVAPGLTRTSVTENMPDDQQARLTGLAMNRRMADPEEVAEAIAFFLTDEARFVTGDMLSVSGGIRPHL</sequence>
<dbReference type="GO" id="GO:0004316">
    <property type="term" value="F:3-oxoacyl-[acyl-carrier-protein] reductase (NADPH) activity"/>
    <property type="evidence" value="ECO:0007669"/>
    <property type="project" value="UniProtKB-EC"/>
</dbReference>
<dbReference type="EMBL" id="CP015090">
    <property type="protein sequence ID" value="APZ50506.1"/>
    <property type="molecule type" value="Genomic_DNA"/>
</dbReference>
<dbReference type="FunFam" id="3.40.50.720:FF:000084">
    <property type="entry name" value="Short-chain dehydrogenase reductase"/>
    <property type="match status" value="1"/>
</dbReference>
<proteinExistence type="inferred from homology"/>
<dbReference type="KEGG" id="paby:Ga0080574_TMP172"/>
<dbReference type="OrthoDB" id="9793325at2"/>
<dbReference type="AlphaFoldDB" id="A0A1P8UM99"/>
<name>A0A1P8UM99_9RHOB</name>
<dbReference type="PANTHER" id="PTHR42760:SF129">
    <property type="entry name" value="OXIDOREDUCTASE"/>
    <property type="match status" value="1"/>
</dbReference>
<evidence type="ECO:0000313" key="2">
    <source>
        <dbReference type="EMBL" id="APZ50506.1"/>
    </source>
</evidence>
<dbReference type="PRINTS" id="PR00081">
    <property type="entry name" value="GDHRDH"/>
</dbReference>
<geneLocation type="plasmid" evidence="3">
    <name>ppaby2</name>
</geneLocation>